<sequence length="2895" mass="320861">MNADPSDRQDSTATAVPVAICGMGMRLPGGIHDDATLYEFLLNGKDARSYTGCSRYDVRKFYDPTPRPGTIQTKHGYWLQDIDLSNFDTSMFKMSGPEVERLDPQQRLLLEVVWEAMQNAGETRWQGKEIGCYVGSFREDWLVLHHSDPLDINPFEVSGSVDLALANRISYEFDFKGPSMTVKVGCSGSGTCLHLACQAIAHEDCTSAIVAGSSIILTPGVNQSLNGVGVFSAEGSCKSFDASADGYARAEAVNAIYVKRLDLAIRDGNPIRAVIRATAVNSDGNTSALVRPSADAHEQLIRKAYRRAGILNFSETAMVECHSTGTAIGDPIEADAIARVFGDEGIHIGSVKPNLGHPEGAAALNSIMKSVLSLERGIILPNIKFDTPNPSIPFQEGKLVVPLQATPWPGNRQKRISINSFGIGGANVHIILDSAESCGINMASPQVMPTDFEGWNHCRLLTFSAAHPESLERVIDSHRQYIKQHPDRLPSLEFTLLNHREHLLHRGYCVTTGKEPLHVSVQSKSKPPSQVCFVFNGQGGQWAQMGKELMEQHPTFHEDIRRMDWYLQRLQDGPRWTIEAELSKPKETSHIDLAPYAQPLNTALQVALVNLLVRWDITPSNVVGHSSGEIAAAYAAGVLDMEEAIIVSYFRGKVFENRKRRGAMAAVALGRKEISSYLEPGVVIGCENSASSVTLSGDKEALETVTAALQIKEPSASIRILNVDTAYHSPHMREVGEPYFQSIASHVKPKPPKVQMWSTVAGSVLPMGSSVSQKYWKTNLENPVLFSSAINSLLAEYNGSHTFLEIGPHSTLAAPLNQLLRAGSLDGSYAYIPTLKRGQNSSECFLAAVGQLFAIGNDVRCPSSAAEARVLTDLPAYPWHHDRKFWQETRVMRASRLPTALPHDLLGRRILEGNELYPTWRIMLELRHVPWLRDHCIHKDVVFPAAAYISMVGEAIRQLTGEVEYTLKNVVFHTAMIIPETGPKEIITVLERQRLTNTSESSWYRFNISSYDETTCKKHCTGLACAGSTPVSPDRATKPLPRKIQGNRFYKSLARAGFIFGPSFRRLVDLSTDVMESIAQTTVIDDQPGNESEYALHPITLDSIFQSLILAACKGDLGMLLRVRLPTLIQEISVGHGVGRSIEIHSHINEHDSDTAKGYSYAYVEDGLVSSVKGFCTRPLDVSGLSPMDSKVGYLQWAPDSSFQELGSLIKVTMDRERDQVLGETLFLLCALGARQDLEKATPAQPHLHKYCAWILLQLEKASRSENSLVKNSVHLFKLSPKDRDQMINMILDEAQSSDCRPIFELLLKIYNSFPQLFDGSLEPLSLLMQDYSLGNIYNTGNATWDYEALFAVMGHSKPQMKVLEIGGGTASLSENILQYLQSEFEEPLYQVYTFTDISTGFLSRARERLHHYPNVDYQLLNISKDPEEQGLGKESYDLIIASNVVHVTPNLHDTLTHIRKLLRPDGRLFLAEICAVTKVFNFVMGILPSWWVGENDGRVDEPYIAPEEWHSRLYKAGFTQVEASISDTEPPFRVNATFMARTARQDFVPERVTLLSKGFVGKPARHVERMLFEMGCKVQHVLWGSTPPIQQDIISFIEMEGPLFEGITDTDMEFFQGLVKSLRNVKILWLMKPAQLHVDDPRFGLSLGMIRTIRSELGLAFATLELDDATSGNSTRAITDVFKHIRGKNVQRGRFDLDVEYVYSQGAVHVGRYHWSSFSRELEQRVPPRSANELIVGQLGVLQSLKWAPRQLDGLLPHDVRIKVHAVGLNFKDVLLASGILDLKGESAMLGIEGSGIVTAVGTDVANFSVGDRVMALSSHQSLMASEAQVASTHCIKIPDRLGFVEAATMPCVYLTVLRSLVDKAQLQRGQSILIHSASGGVGIAAITVARWIGAEVLVTAGTEEKRTFLMRQFGILPSRVFDSRYRTFVDGVRAITSGRGVDVVLNSVSGELLHASWECVASGGCMIELGKRDILGNGNLAMHPFGDNRSFIGIDLGHLSIKAPVIIERLLQQAVRLYKNGDIEPINPVRSFSARKVQEAFQHLRQGQHIGKVVLALTEGDAPELAPIISTPTFRKDAAYLLVGGLGGLGGSIATWMASHGAGNLVTLSRSGNKSEDDRHIVAEIEAFGCSVQMFKGDVSEEEDVRHLVRNTSRPIAGMVHMAMVLSDAPVLDMTVAHWEAAINPKVKGAWNLHNVLPKNLDFFILFASLSGNLGYYGQSNYAAANTFLDAFVQYRHGLNLPASVIDLGAVEDVGFVSRHPEILKRLNNTFGQTVSEEELRNAFHLAVTRPGPGRPDIGKYPASRHYNASQIAVGLVPTSTAAFLARDPRLSVFYNLKQGQKTQRKKQDSKLDTFVDDVKTNPTLLDDPNSVRLISREIRKQVEILMMIEPQSDGALPTLSQIGVDSLVGIEIQNWWRSMFGVDVTLLQLLEADSFQNLGELAVRQLNELTRGERESPDETSSKEQSSALDNRAESQRTDSQTESYDAGNNIAPSSPYYDMFREDHNNVSFEGKRLRDDGHVVILTGSTGTLGTYILLELLQMPNIHRVYCLCRSADAASRQIRGFQLQGLGVPGSFKNRVEYIRVDLPAPKLGMPDTKYEELRLSVDIIIHCAWELSFSKAFDIFERIHIRGLSRLFELSQSCQYWPHIHFMSSLLALYAKETQYSSSNVQGPGQKPVSPWPIGYTESKLIAEEMCKLASTKWGLPTTVYRIGQIAGSSSGNGVVWDRNQWLPSIMHSSKLIRKVPNSLGPAEVTWMPVDQAAKAICEIFQSRSSSNGVADSNVTFNVVNPCLTRWESLLPVIQKHYAAEVVESDIWLSEVEKHESLTGGSAETIPTRLLLPLYRQIMELFNHGWTRPSYDTERTNLASETLRNMGPITPEMMERWIQQWNF</sequence>
<dbReference type="InterPro" id="IPR020841">
    <property type="entry name" value="PKS_Beta-ketoAc_synthase_dom"/>
</dbReference>
<dbReference type="CDD" id="cd02440">
    <property type="entry name" value="AdoMet_MTases"/>
    <property type="match status" value="1"/>
</dbReference>
<evidence type="ECO:0000313" key="15">
    <source>
        <dbReference type="Proteomes" id="UP000253729"/>
    </source>
</evidence>
<dbReference type="InterPro" id="IPR049900">
    <property type="entry name" value="PKS_mFAS_DH"/>
</dbReference>
<dbReference type="Pfam" id="PF14765">
    <property type="entry name" value="PS-DH"/>
    <property type="match status" value="1"/>
</dbReference>
<dbReference type="Gene3D" id="3.10.129.110">
    <property type="entry name" value="Polyketide synthase dehydratase"/>
    <property type="match status" value="1"/>
</dbReference>
<evidence type="ECO:0000256" key="8">
    <source>
        <dbReference type="ARBA" id="ARBA00029443"/>
    </source>
</evidence>
<dbReference type="Gene3D" id="3.40.47.10">
    <property type="match status" value="1"/>
</dbReference>
<feature type="domain" description="Ketosynthase family 3 (KS3)" evidence="12">
    <location>
        <begin position="15"/>
        <end position="434"/>
    </location>
</feature>
<dbReference type="SMART" id="SM00826">
    <property type="entry name" value="PKS_DH"/>
    <property type="match status" value="1"/>
</dbReference>
<dbReference type="Pfam" id="PF16197">
    <property type="entry name" value="KAsynt_C_assoc"/>
    <property type="match status" value="1"/>
</dbReference>
<dbReference type="SUPFAM" id="SSF52151">
    <property type="entry name" value="FabD/lysophospholipase-like"/>
    <property type="match status" value="1"/>
</dbReference>
<dbReference type="PROSITE" id="PS50075">
    <property type="entry name" value="CARRIER"/>
    <property type="match status" value="1"/>
</dbReference>
<evidence type="ECO:0000256" key="4">
    <source>
        <dbReference type="ARBA" id="ARBA00022679"/>
    </source>
</evidence>
<accession>A0A3F3QB39</accession>
<comment type="similarity">
    <text evidence="8">In the C-terminal section; belongs to the NRP synthetase family.</text>
</comment>
<evidence type="ECO:0000256" key="7">
    <source>
        <dbReference type="ARBA" id="ARBA00023315"/>
    </source>
</evidence>
<dbReference type="InterPro" id="IPR013154">
    <property type="entry name" value="ADH-like_N"/>
</dbReference>
<keyword evidence="1" id="KW-0596">Phosphopantetheine</keyword>
<dbReference type="InterPro" id="IPR057326">
    <property type="entry name" value="KR_dom"/>
</dbReference>
<proteinExistence type="inferred from homology"/>
<dbReference type="Gene3D" id="3.40.50.720">
    <property type="entry name" value="NAD(P)-binding Rossmann-like Domain"/>
    <property type="match status" value="3"/>
</dbReference>
<dbReference type="InterPro" id="IPR049552">
    <property type="entry name" value="PKS_DH_N"/>
</dbReference>
<feature type="domain" description="PKS/mFAS DH" evidence="13">
    <location>
        <begin position="903"/>
        <end position="1186"/>
    </location>
</feature>
<dbReference type="Gene3D" id="3.30.70.3290">
    <property type="match status" value="1"/>
</dbReference>
<dbReference type="InterPro" id="IPR020806">
    <property type="entry name" value="PKS_PP-bd"/>
</dbReference>
<reference evidence="14 15" key="1">
    <citation type="submission" date="2018-07" db="EMBL/GenBank/DDBJ databases">
        <title>The genomes of Aspergillus section Nigri reveals drivers in fungal speciation.</title>
        <authorList>
            <consortium name="DOE Joint Genome Institute"/>
            <person name="Vesth T.C."/>
            <person name="Nybo J."/>
            <person name="Theobald S."/>
            <person name="Brandl J."/>
            <person name="Frisvad J.C."/>
            <person name="Nielsen K.F."/>
            <person name="Lyhne E.K."/>
            <person name="Kogle M.E."/>
            <person name="Kuo A."/>
            <person name="Riley R."/>
            <person name="Clum A."/>
            <person name="Nolan M."/>
            <person name="Lipzen A."/>
            <person name="Salamov A."/>
            <person name="Henrissat B."/>
            <person name="Wiebenga A."/>
            <person name="De vries R.P."/>
            <person name="Grigoriev I.V."/>
            <person name="Mortensen U.H."/>
            <person name="Andersen M.R."/>
            <person name="Baker S.E."/>
        </authorList>
    </citation>
    <scope>NUCLEOTIDE SEQUENCE [LARGE SCALE GENOMIC DNA]</scope>
    <source>
        <strain evidence="14 15">CBS 139.54b</strain>
    </source>
</reference>
<name>A0A3F3QB39_9EURO</name>
<dbReference type="InterPro" id="IPR050091">
    <property type="entry name" value="PKS_NRPS_Biosynth_Enz"/>
</dbReference>
<dbReference type="Pfam" id="PF08240">
    <property type="entry name" value="ADH_N"/>
    <property type="match status" value="1"/>
</dbReference>
<keyword evidence="3" id="KW-0489">Methyltransferase</keyword>
<dbReference type="SMART" id="SM00825">
    <property type="entry name" value="PKS_KS"/>
    <property type="match status" value="1"/>
</dbReference>
<dbReference type="Pfam" id="PF08242">
    <property type="entry name" value="Methyltransf_12"/>
    <property type="match status" value="1"/>
</dbReference>
<feature type="active site" description="Proton acceptor; for dehydratase activity" evidence="9">
    <location>
        <position position="935"/>
    </location>
</feature>
<dbReference type="Gene3D" id="3.90.180.10">
    <property type="entry name" value="Medium-chain alcohol dehydrogenases, catalytic domain"/>
    <property type="match status" value="1"/>
</dbReference>
<evidence type="ECO:0000256" key="5">
    <source>
        <dbReference type="ARBA" id="ARBA00022857"/>
    </source>
</evidence>
<dbReference type="InterPro" id="IPR020843">
    <property type="entry name" value="ER"/>
</dbReference>
<evidence type="ECO:0000256" key="2">
    <source>
        <dbReference type="ARBA" id="ARBA00022553"/>
    </source>
</evidence>
<dbReference type="SUPFAM" id="SSF50129">
    <property type="entry name" value="GroES-like"/>
    <property type="match status" value="1"/>
</dbReference>
<dbReference type="SMART" id="SM00829">
    <property type="entry name" value="PKS_ER"/>
    <property type="match status" value="1"/>
</dbReference>
<evidence type="ECO:0000259" key="12">
    <source>
        <dbReference type="PROSITE" id="PS52004"/>
    </source>
</evidence>
<dbReference type="STRING" id="1341132.A0A3F3QB39"/>
<dbReference type="Gene3D" id="3.40.366.10">
    <property type="entry name" value="Malonyl-Coenzyme A Acyl Carrier Protein, domain 2"/>
    <property type="match status" value="1"/>
</dbReference>
<dbReference type="EMBL" id="KZ852037">
    <property type="protein sequence ID" value="RDH36451.1"/>
    <property type="molecule type" value="Genomic_DNA"/>
</dbReference>
<dbReference type="Pfam" id="PF07993">
    <property type="entry name" value="NAD_binding_4"/>
    <property type="match status" value="1"/>
</dbReference>
<dbReference type="SUPFAM" id="SSF53901">
    <property type="entry name" value="Thiolase-like"/>
    <property type="match status" value="1"/>
</dbReference>
<dbReference type="InterPro" id="IPR011032">
    <property type="entry name" value="GroES-like_sf"/>
</dbReference>
<keyword evidence="2" id="KW-0597">Phosphoprotein</keyword>
<dbReference type="SUPFAM" id="SSF55048">
    <property type="entry name" value="Probable ACP-binding domain of malonyl-CoA ACP transacylase"/>
    <property type="match status" value="1"/>
</dbReference>
<keyword evidence="7" id="KW-0012">Acyltransferase</keyword>
<evidence type="ECO:0000256" key="3">
    <source>
        <dbReference type="ARBA" id="ARBA00022603"/>
    </source>
</evidence>
<dbReference type="InterPro" id="IPR020807">
    <property type="entry name" value="PKS_DH"/>
</dbReference>
<evidence type="ECO:0000256" key="1">
    <source>
        <dbReference type="ARBA" id="ARBA00022450"/>
    </source>
</evidence>
<dbReference type="PANTHER" id="PTHR43775">
    <property type="entry name" value="FATTY ACID SYNTHASE"/>
    <property type="match status" value="1"/>
</dbReference>
<dbReference type="InterPro" id="IPR016039">
    <property type="entry name" value="Thiolase-like"/>
</dbReference>
<dbReference type="PROSITE" id="PS52004">
    <property type="entry name" value="KS3_2"/>
    <property type="match status" value="1"/>
</dbReference>
<protein>
    <submittedName>
        <fullName evidence="14">Uncharacterized protein</fullName>
    </submittedName>
</protein>
<dbReference type="InterPro" id="IPR029063">
    <property type="entry name" value="SAM-dependent_MTases_sf"/>
</dbReference>
<dbReference type="GO" id="GO:0006633">
    <property type="term" value="P:fatty acid biosynthetic process"/>
    <property type="evidence" value="ECO:0007669"/>
    <property type="project" value="TreeGrafter"/>
</dbReference>
<gene>
    <name evidence="14" type="ORF">BDQ94DRAFT_184643</name>
</gene>
<dbReference type="InterPro" id="IPR014030">
    <property type="entry name" value="Ketoacyl_synth_N"/>
</dbReference>
<dbReference type="PANTHER" id="PTHR43775:SF49">
    <property type="entry name" value="SYNTHASE, PUTATIVE (JCVI)-RELATED"/>
    <property type="match status" value="1"/>
</dbReference>
<dbReference type="SMART" id="SM00823">
    <property type="entry name" value="PKS_PP"/>
    <property type="match status" value="1"/>
</dbReference>
<dbReference type="InterPro" id="IPR009081">
    <property type="entry name" value="PP-bd_ACP"/>
</dbReference>
<dbReference type="InterPro" id="IPR016036">
    <property type="entry name" value="Malonyl_transacylase_ACP-bd"/>
</dbReference>
<dbReference type="Pfam" id="PF08659">
    <property type="entry name" value="KR"/>
    <property type="match status" value="1"/>
</dbReference>
<dbReference type="PROSITE" id="PS52019">
    <property type="entry name" value="PKS_MFAS_DH"/>
    <property type="match status" value="1"/>
</dbReference>
<dbReference type="GO" id="GO:0044550">
    <property type="term" value="P:secondary metabolite biosynthetic process"/>
    <property type="evidence" value="ECO:0007669"/>
    <property type="project" value="UniProtKB-ARBA"/>
</dbReference>
<dbReference type="InterPro" id="IPR001227">
    <property type="entry name" value="Ac_transferase_dom_sf"/>
</dbReference>
<dbReference type="GO" id="GO:0032259">
    <property type="term" value="P:methylation"/>
    <property type="evidence" value="ECO:0007669"/>
    <property type="project" value="UniProtKB-KW"/>
</dbReference>
<dbReference type="GO" id="GO:0031177">
    <property type="term" value="F:phosphopantetheine binding"/>
    <property type="evidence" value="ECO:0007669"/>
    <property type="project" value="InterPro"/>
</dbReference>
<dbReference type="SUPFAM" id="SSF51735">
    <property type="entry name" value="NAD(P)-binding Rossmann-fold domains"/>
    <property type="match status" value="3"/>
</dbReference>
<dbReference type="Pfam" id="PF00109">
    <property type="entry name" value="ketoacyl-synt"/>
    <property type="match status" value="1"/>
</dbReference>
<dbReference type="InterPro" id="IPR036291">
    <property type="entry name" value="NAD(P)-bd_dom_sf"/>
</dbReference>
<dbReference type="GO" id="GO:0008168">
    <property type="term" value="F:methyltransferase activity"/>
    <property type="evidence" value="ECO:0007669"/>
    <property type="project" value="UniProtKB-KW"/>
</dbReference>
<feature type="compositionally biased region" description="Basic and acidic residues" evidence="10">
    <location>
        <begin position="2453"/>
        <end position="2465"/>
    </location>
</feature>
<dbReference type="Gene3D" id="3.40.50.150">
    <property type="entry name" value="Vaccinia Virus protein VP39"/>
    <property type="match status" value="1"/>
</dbReference>
<keyword evidence="5" id="KW-0521">NADP</keyword>
<dbReference type="InterPro" id="IPR013217">
    <property type="entry name" value="Methyltransf_12"/>
</dbReference>
<evidence type="ECO:0000259" key="13">
    <source>
        <dbReference type="PROSITE" id="PS52019"/>
    </source>
</evidence>
<dbReference type="Pfam" id="PF00698">
    <property type="entry name" value="Acyl_transf_1"/>
    <property type="match status" value="1"/>
</dbReference>
<dbReference type="InterPro" id="IPR049551">
    <property type="entry name" value="PKS_DH_C"/>
</dbReference>
<evidence type="ECO:0000256" key="10">
    <source>
        <dbReference type="SAM" id="MobiDB-lite"/>
    </source>
</evidence>
<evidence type="ECO:0000313" key="14">
    <source>
        <dbReference type="EMBL" id="RDH36451.1"/>
    </source>
</evidence>
<dbReference type="InterPro" id="IPR042104">
    <property type="entry name" value="PKS_dehydratase_sf"/>
</dbReference>
<feature type="region of interest" description="C-terminal hotdog fold" evidence="9">
    <location>
        <begin position="1041"/>
        <end position="1186"/>
    </location>
</feature>
<dbReference type="CDD" id="cd05195">
    <property type="entry name" value="enoyl_red"/>
    <property type="match status" value="1"/>
</dbReference>
<dbReference type="InterPro" id="IPR014031">
    <property type="entry name" value="Ketoacyl_synth_C"/>
</dbReference>
<dbReference type="GO" id="GO:0004312">
    <property type="term" value="F:fatty acid synthase activity"/>
    <property type="evidence" value="ECO:0007669"/>
    <property type="project" value="TreeGrafter"/>
</dbReference>
<dbReference type="CDD" id="cd00833">
    <property type="entry name" value="PKS"/>
    <property type="match status" value="1"/>
</dbReference>
<keyword evidence="4" id="KW-0808">Transferase</keyword>
<dbReference type="InterPro" id="IPR013968">
    <property type="entry name" value="PKS_KR"/>
</dbReference>
<feature type="active site" description="Proton donor; for dehydratase activity" evidence="9">
    <location>
        <position position="1102"/>
    </location>
</feature>
<dbReference type="InterPro" id="IPR014043">
    <property type="entry name" value="Acyl_transferase_dom"/>
</dbReference>
<dbReference type="InterPro" id="IPR032821">
    <property type="entry name" value="PKS_assoc"/>
</dbReference>
<dbReference type="Proteomes" id="UP000253729">
    <property type="component" value="Unassembled WGS sequence"/>
</dbReference>
<dbReference type="SUPFAM" id="SSF53335">
    <property type="entry name" value="S-adenosyl-L-methionine-dependent methyltransferases"/>
    <property type="match status" value="1"/>
</dbReference>
<keyword evidence="6" id="KW-0511">Multifunctional enzyme</keyword>
<dbReference type="InterPro" id="IPR016035">
    <property type="entry name" value="Acyl_Trfase/lysoPLipase"/>
</dbReference>
<dbReference type="Pfam" id="PF21089">
    <property type="entry name" value="PKS_DH_N"/>
    <property type="match status" value="1"/>
</dbReference>
<organism evidence="14 15">
    <name type="scientific">Aspergillus welwitschiae</name>
    <dbReference type="NCBI Taxonomy" id="1341132"/>
    <lineage>
        <taxon>Eukaryota</taxon>
        <taxon>Fungi</taxon>
        <taxon>Dikarya</taxon>
        <taxon>Ascomycota</taxon>
        <taxon>Pezizomycotina</taxon>
        <taxon>Eurotiomycetes</taxon>
        <taxon>Eurotiomycetidae</taxon>
        <taxon>Eurotiales</taxon>
        <taxon>Aspergillaceae</taxon>
        <taxon>Aspergillus</taxon>
        <taxon>Aspergillus subgen. Circumdati</taxon>
    </lineage>
</organism>
<keyword evidence="15" id="KW-1185">Reference proteome</keyword>
<dbReference type="SMART" id="SM00827">
    <property type="entry name" value="PKS_AT"/>
    <property type="match status" value="1"/>
</dbReference>
<evidence type="ECO:0000259" key="11">
    <source>
        <dbReference type="PROSITE" id="PS50075"/>
    </source>
</evidence>
<evidence type="ECO:0000256" key="9">
    <source>
        <dbReference type="PROSITE-ProRule" id="PRU01363"/>
    </source>
</evidence>
<evidence type="ECO:0000256" key="6">
    <source>
        <dbReference type="ARBA" id="ARBA00023268"/>
    </source>
</evidence>
<dbReference type="RefSeq" id="XP_026629473.1">
    <property type="nucleotide sequence ID" value="XM_026774692.1"/>
</dbReference>
<dbReference type="Pfam" id="PF02801">
    <property type="entry name" value="Ketoacyl-synt_C"/>
    <property type="match status" value="1"/>
</dbReference>
<feature type="domain" description="Carrier" evidence="11">
    <location>
        <begin position="2372"/>
        <end position="2449"/>
    </location>
</feature>
<feature type="region of interest" description="N-terminal hotdog fold" evidence="9">
    <location>
        <begin position="903"/>
        <end position="1031"/>
    </location>
</feature>
<feature type="region of interest" description="Disordered" evidence="10">
    <location>
        <begin position="2452"/>
        <end position="2494"/>
    </location>
</feature>
<dbReference type="InterPro" id="IPR013120">
    <property type="entry name" value="FAR_NAD-bd"/>
</dbReference>
<dbReference type="GeneID" id="38143048"/>
<dbReference type="SMART" id="SM00822">
    <property type="entry name" value="PKS_KR"/>
    <property type="match status" value="1"/>
</dbReference>
<dbReference type="Pfam" id="PF13602">
    <property type="entry name" value="ADH_zinc_N_2"/>
    <property type="match status" value="1"/>
</dbReference>
<dbReference type="GO" id="GO:0016491">
    <property type="term" value="F:oxidoreductase activity"/>
    <property type="evidence" value="ECO:0007669"/>
    <property type="project" value="InterPro"/>
</dbReference>